<comment type="caution">
    <text evidence="1">The sequence shown here is derived from an EMBL/GenBank/DDBJ whole genome shotgun (WGS) entry which is preliminary data.</text>
</comment>
<protein>
    <submittedName>
        <fullName evidence="1">Uncharacterized protein</fullName>
    </submittedName>
</protein>
<gene>
    <name evidence="1" type="ORF">HHI36_018418</name>
</gene>
<name>A0ABD2P0A0_9CUCU</name>
<dbReference type="EMBL" id="JABFTP020000165">
    <property type="protein sequence ID" value="KAL3284256.1"/>
    <property type="molecule type" value="Genomic_DNA"/>
</dbReference>
<accession>A0ABD2P0A0</accession>
<dbReference type="Proteomes" id="UP001516400">
    <property type="component" value="Unassembled WGS sequence"/>
</dbReference>
<dbReference type="AlphaFoldDB" id="A0ABD2P0A0"/>
<keyword evidence="2" id="KW-1185">Reference proteome</keyword>
<evidence type="ECO:0000313" key="1">
    <source>
        <dbReference type="EMBL" id="KAL3284256.1"/>
    </source>
</evidence>
<organism evidence="1 2">
    <name type="scientific">Cryptolaemus montrouzieri</name>
    <dbReference type="NCBI Taxonomy" id="559131"/>
    <lineage>
        <taxon>Eukaryota</taxon>
        <taxon>Metazoa</taxon>
        <taxon>Ecdysozoa</taxon>
        <taxon>Arthropoda</taxon>
        <taxon>Hexapoda</taxon>
        <taxon>Insecta</taxon>
        <taxon>Pterygota</taxon>
        <taxon>Neoptera</taxon>
        <taxon>Endopterygota</taxon>
        <taxon>Coleoptera</taxon>
        <taxon>Polyphaga</taxon>
        <taxon>Cucujiformia</taxon>
        <taxon>Coccinelloidea</taxon>
        <taxon>Coccinellidae</taxon>
        <taxon>Scymninae</taxon>
        <taxon>Scymnini</taxon>
        <taxon>Cryptolaemus</taxon>
    </lineage>
</organism>
<evidence type="ECO:0000313" key="2">
    <source>
        <dbReference type="Proteomes" id="UP001516400"/>
    </source>
</evidence>
<sequence length="67" mass="7014">MEHAFLTKSCLDGSAAKEAAKSVEDHFLVAASSVELELLSSKLYSSLTADKQLQSNGKIQAQVCAGG</sequence>
<reference evidence="1 2" key="1">
    <citation type="journal article" date="2021" name="BMC Biol.">
        <title>Horizontally acquired antibacterial genes associated with adaptive radiation of ladybird beetles.</title>
        <authorList>
            <person name="Li H.S."/>
            <person name="Tang X.F."/>
            <person name="Huang Y.H."/>
            <person name="Xu Z.Y."/>
            <person name="Chen M.L."/>
            <person name="Du X.Y."/>
            <person name="Qiu B.Y."/>
            <person name="Chen P.T."/>
            <person name="Zhang W."/>
            <person name="Slipinski A."/>
            <person name="Escalona H.E."/>
            <person name="Waterhouse R.M."/>
            <person name="Zwick A."/>
            <person name="Pang H."/>
        </authorList>
    </citation>
    <scope>NUCLEOTIDE SEQUENCE [LARGE SCALE GENOMIC DNA]</scope>
    <source>
        <strain evidence="1">SYSU2018</strain>
    </source>
</reference>
<proteinExistence type="predicted"/>